<dbReference type="Pfam" id="PF13409">
    <property type="entry name" value="GST_N_2"/>
    <property type="match status" value="1"/>
</dbReference>
<evidence type="ECO:0000256" key="4">
    <source>
        <dbReference type="ARBA" id="ARBA00047960"/>
    </source>
</evidence>
<accession>A0AAD9ZH47</accession>
<dbReference type="Gene3D" id="3.40.30.10">
    <property type="entry name" value="Glutaredoxin"/>
    <property type="match status" value="1"/>
</dbReference>
<organism evidence="7 8">
    <name type="scientific">Lepraria neglecta</name>
    <dbReference type="NCBI Taxonomy" id="209136"/>
    <lineage>
        <taxon>Eukaryota</taxon>
        <taxon>Fungi</taxon>
        <taxon>Dikarya</taxon>
        <taxon>Ascomycota</taxon>
        <taxon>Pezizomycotina</taxon>
        <taxon>Lecanoromycetes</taxon>
        <taxon>OSLEUM clade</taxon>
        <taxon>Lecanoromycetidae</taxon>
        <taxon>Lecanorales</taxon>
        <taxon>Lecanorineae</taxon>
        <taxon>Stereocaulaceae</taxon>
        <taxon>Lepraria</taxon>
    </lineage>
</organism>
<dbReference type="Proteomes" id="UP001276659">
    <property type="component" value="Unassembled WGS sequence"/>
</dbReference>
<dbReference type="InterPro" id="IPR004045">
    <property type="entry name" value="Glutathione_S-Trfase_N"/>
</dbReference>
<comment type="similarity">
    <text evidence="1">Belongs to the GST superfamily.</text>
</comment>
<dbReference type="InterPro" id="IPR036282">
    <property type="entry name" value="Glutathione-S-Trfase_C_sf"/>
</dbReference>
<comment type="caution">
    <text evidence="7">The sequence shown here is derived from an EMBL/GenBank/DDBJ whole genome shotgun (WGS) entry which is preliminary data.</text>
</comment>
<keyword evidence="3" id="KW-0808">Transferase</keyword>
<dbReference type="SFLD" id="SFLDG00358">
    <property type="entry name" value="Main_(cytGST)"/>
    <property type="match status" value="1"/>
</dbReference>
<dbReference type="SFLD" id="SFLDS00019">
    <property type="entry name" value="Glutathione_Transferase_(cytos"/>
    <property type="match status" value="1"/>
</dbReference>
<gene>
    <name evidence="7" type="ORF">OEA41_008270</name>
</gene>
<dbReference type="GO" id="GO:0004364">
    <property type="term" value="F:glutathione transferase activity"/>
    <property type="evidence" value="ECO:0007669"/>
    <property type="project" value="UniProtKB-EC"/>
</dbReference>
<evidence type="ECO:0000259" key="6">
    <source>
        <dbReference type="PROSITE" id="PS50405"/>
    </source>
</evidence>
<dbReference type="GO" id="GO:0005737">
    <property type="term" value="C:cytoplasm"/>
    <property type="evidence" value="ECO:0007669"/>
    <property type="project" value="UniProtKB-ARBA"/>
</dbReference>
<evidence type="ECO:0000313" key="7">
    <source>
        <dbReference type="EMBL" id="KAK3176944.1"/>
    </source>
</evidence>
<dbReference type="PANTHER" id="PTHR44051">
    <property type="entry name" value="GLUTATHIONE S-TRANSFERASE-RELATED"/>
    <property type="match status" value="1"/>
</dbReference>
<evidence type="ECO:0000259" key="5">
    <source>
        <dbReference type="PROSITE" id="PS50404"/>
    </source>
</evidence>
<dbReference type="GO" id="GO:0004602">
    <property type="term" value="F:glutathione peroxidase activity"/>
    <property type="evidence" value="ECO:0007669"/>
    <property type="project" value="UniProtKB-ARBA"/>
</dbReference>
<reference evidence="7" key="1">
    <citation type="submission" date="2022-11" db="EMBL/GenBank/DDBJ databases">
        <title>Chromosomal genome sequence assembly and mating type (MAT) locus characterization of the leprose asexual lichenized fungus Lepraria neglecta (Nyl.) Erichsen.</title>
        <authorList>
            <person name="Allen J.L."/>
            <person name="Pfeffer B."/>
        </authorList>
    </citation>
    <scope>NUCLEOTIDE SEQUENCE</scope>
    <source>
        <strain evidence="7">Allen 5258</strain>
    </source>
</reference>
<name>A0AAD9ZH47_9LECA</name>
<evidence type="ECO:0000256" key="3">
    <source>
        <dbReference type="ARBA" id="ARBA00022679"/>
    </source>
</evidence>
<dbReference type="InterPro" id="IPR004046">
    <property type="entry name" value="GST_C"/>
</dbReference>
<dbReference type="SFLD" id="SFLDG01150">
    <property type="entry name" value="Main.1:_Beta-like"/>
    <property type="match status" value="1"/>
</dbReference>
<dbReference type="SUPFAM" id="SSF52833">
    <property type="entry name" value="Thioredoxin-like"/>
    <property type="match status" value="1"/>
</dbReference>
<proteinExistence type="inferred from homology"/>
<protein>
    <recommendedName>
        <fullName evidence="2">glutathione transferase</fullName>
        <ecNumber evidence="2">2.5.1.18</ecNumber>
    </recommendedName>
</protein>
<dbReference type="CDD" id="cd03046">
    <property type="entry name" value="GST_N_GTT1_like"/>
    <property type="match status" value="1"/>
</dbReference>
<dbReference type="Pfam" id="PF00043">
    <property type="entry name" value="GST_C"/>
    <property type="match status" value="1"/>
</dbReference>
<sequence length="221" mass="25082">MPLTIHHLSRSQSERIIWLCEELALPYDLKVYARSPLLAPPELKALHPLETAPIITDEEITLAESGAIAEYILTKYAHGRLQIPPSEGKKYAEYLYWLHFANGTLQLSVSRTMYFRVAKLPADNSVENMVIARREHALKLLDERLRENEWLAGEVFTAADVMNVVSLTTLRIFVPYSLEAYPNIVKYLQRIGAREGYKRAMEKGDPGFKPILGAEAPESVM</sequence>
<feature type="domain" description="GST C-terminal" evidence="6">
    <location>
        <begin position="87"/>
        <end position="211"/>
    </location>
</feature>
<feature type="domain" description="GST N-terminal" evidence="5">
    <location>
        <begin position="1"/>
        <end position="80"/>
    </location>
</feature>
<dbReference type="EMBL" id="JASNWA010000004">
    <property type="protein sequence ID" value="KAK3176944.1"/>
    <property type="molecule type" value="Genomic_DNA"/>
</dbReference>
<keyword evidence="8" id="KW-1185">Reference proteome</keyword>
<evidence type="ECO:0000256" key="1">
    <source>
        <dbReference type="ARBA" id="ARBA00007409"/>
    </source>
</evidence>
<dbReference type="PROSITE" id="PS50404">
    <property type="entry name" value="GST_NTER"/>
    <property type="match status" value="1"/>
</dbReference>
<comment type="catalytic activity">
    <reaction evidence="4">
        <text>RX + glutathione = an S-substituted glutathione + a halide anion + H(+)</text>
        <dbReference type="Rhea" id="RHEA:16437"/>
        <dbReference type="ChEBI" id="CHEBI:15378"/>
        <dbReference type="ChEBI" id="CHEBI:16042"/>
        <dbReference type="ChEBI" id="CHEBI:17792"/>
        <dbReference type="ChEBI" id="CHEBI:57925"/>
        <dbReference type="ChEBI" id="CHEBI:90779"/>
        <dbReference type="EC" id="2.5.1.18"/>
    </reaction>
</comment>
<dbReference type="InterPro" id="IPR010987">
    <property type="entry name" value="Glutathione-S-Trfase_C-like"/>
</dbReference>
<evidence type="ECO:0000313" key="8">
    <source>
        <dbReference type="Proteomes" id="UP001276659"/>
    </source>
</evidence>
<dbReference type="InterPro" id="IPR040079">
    <property type="entry name" value="Glutathione_S-Trfase"/>
</dbReference>
<dbReference type="AlphaFoldDB" id="A0AAD9ZH47"/>
<dbReference type="FunFam" id="3.40.30.10:FF:000156">
    <property type="entry name" value="Glutathione S-transferase 1"/>
    <property type="match status" value="1"/>
</dbReference>
<dbReference type="Gene3D" id="1.20.1050.10">
    <property type="match status" value="1"/>
</dbReference>
<evidence type="ECO:0000256" key="2">
    <source>
        <dbReference type="ARBA" id="ARBA00012452"/>
    </source>
</evidence>
<dbReference type="EC" id="2.5.1.18" evidence="2"/>
<dbReference type="PROSITE" id="PS50405">
    <property type="entry name" value="GST_CTER"/>
    <property type="match status" value="1"/>
</dbReference>
<dbReference type="PANTHER" id="PTHR44051:SF9">
    <property type="entry name" value="GLUTATHIONE S-TRANSFERASE 1"/>
    <property type="match status" value="1"/>
</dbReference>
<dbReference type="InterPro" id="IPR036249">
    <property type="entry name" value="Thioredoxin-like_sf"/>
</dbReference>
<dbReference type="SUPFAM" id="SSF47616">
    <property type="entry name" value="GST C-terminal domain-like"/>
    <property type="match status" value="1"/>
</dbReference>